<name>A0A5A7P5S7_STRAF</name>
<feature type="transmembrane region" description="Helical" evidence="1">
    <location>
        <begin position="19"/>
        <end position="38"/>
    </location>
</feature>
<evidence type="ECO:0000256" key="1">
    <source>
        <dbReference type="SAM" id="Phobius"/>
    </source>
</evidence>
<dbReference type="EMBL" id="BKCP01002225">
    <property type="protein sequence ID" value="GER28109.1"/>
    <property type="molecule type" value="Genomic_DNA"/>
</dbReference>
<comment type="caution">
    <text evidence="2">The sequence shown here is derived from an EMBL/GenBank/DDBJ whole genome shotgun (WGS) entry which is preliminary data.</text>
</comment>
<evidence type="ECO:0000313" key="3">
    <source>
        <dbReference type="Proteomes" id="UP000325081"/>
    </source>
</evidence>
<reference evidence="3" key="1">
    <citation type="journal article" date="2019" name="Curr. Biol.">
        <title>Genome Sequence of Striga asiatica Provides Insight into the Evolution of Plant Parasitism.</title>
        <authorList>
            <person name="Yoshida S."/>
            <person name="Kim S."/>
            <person name="Wafula E.K."/>
            <person name="Tanskanen J."/>
            <person name="Kim Y.M."/>
            <person name="Honaas L."/>
            <person name="Yang Z."/>
            <person name="Spallek T."/>
            <person name="Conn C.E."/>
            <person name="Ichihashi Y."/>
            <person name="Cheong K."/>
            <person name="Cui S."/>
            <person name="Der J.P."/>
            <person name="Gundlach H."/>
            <person name="Jiao Y."/>
            <person name="Hori C."/>
            <person name="Ishida J.K."/>
            <person name="Kasahara H."/>
            <person name="Kiba T."/>
            <person name="Kim M.S."/>
            <person name="Koo N."/>
            <person name="Laohavisit A."/>
            <person name="Lee Y.H."/>
            <person name="Lumba S."/>
            <person name="McCourt P."/>
            <person name="Mortimer J.C."/>
            <person name="Mutuku J.M."/>
            <person name="Nomura T."/>
            <person name="Sasaki-Sekimoto Y."/>
            <person name="Seto Y."/>
            <person name="Wang Y."/>
            <person name="Wakatake T."/>
            <person name="Sakakibara H."/>
            <person name="Demura T."/>
            <person name="Yamaguchi S."/>
            <person name="Yoneyama K."/>
            <person name="Manabe R.I."/>
            <person name="Nelson D.C."/>
            <person name="Schulman A.H."/>
            <person name="Timko M.P."/>
            <person name="dePamphilis C.W."/>
            <person name="Choi D."/>
            <person name="Shirasu K."/>
        </authorList>
    </citation>
    <scope>NUCLEOTIDE SEQUENCE [LARGE SCALE GENOMIC DNA]</scope>
    <source>
        <strain evidence="3">cv. UVA1</strain>
    </source>
</reference>
<keyword evidence="3" id="KW-1185">Reference proteome</keyword>
<keyword evidence="2" id="KW-0436">Ligase</keyword>
<accession>A0A5A7P5S7</accession>
<sequence length="128" mass="14429">MAAQLNEELYRDLSTNPIFLMYMVWFGGISLVSIFAAANQTQFATKDGYSQCAKLGILQVVLQKSVQLDLEPSSHLLEQKRSKSDKEIMSLSLLSPAEDGVLEVGCELMREGRRWKNKKDKKSDGKEK</sequence>
<keyword evidence="1" id="KW-0472">Membrane</keyword>
<dbReference type="Proteomes" id="UP000325081">
    <property type="component" value="Unassembled WGS sequence"/>
</dbReference>
<keyword evidence="1" id="KW-0812">Transmembrane</keyword>
<proteinExistence type="predicted"/>
<organism evidence="2 3">
    <name type="scientific">Striga asiatica</name>
    <name type="common">Asiatic witchweed</name>
    <name type="synonym">Buchnera asiatica</name>
    <dbReference type="NCBI Taxonomy" id="4170"/>
    <lineage>
        <taxon>Eukaryota</taxon>
        <taxon>Viridiplantae</taxon>
        <taxon>Streptophyta</taxon>
        <taxon>Embryophyta</taxon>
        <taxon>Tracheophyta</taxon>
        <taxon>Spermatophyta</taxon>
        <taxon>Magnoliopsida</taxon>
        <taxon>eudicotyledons</taxon>
        <taxon>Gunneridae</taxon>
        <taxon>Pentapetalae</taxon>
        <taxon>asterids</taxon>
        <taxon>lamiids</taxon>
        <taxon>Lamiales</taxon>
        <taxon>Orobanchaceae</taxon>
        <taxon>Buchnereae</taxon>
        <taxon>Striga</taxon>
    </lineage>
</organism>
<dbReference type="AlphaFoldDB" id="A0A5A7P5S7"/>
<gene>
    <name evidence="2" type="ORF">STAS_03874</name>
</gene>
<keyword evidence="1" id="KW-1133">Transmembrane helix</keyword>
<evidence type="ECO:0000313" key="2">
    <source>
        <dbReference type="EMBL" id="GER28109.1"/>
    </source>
</evidence>
<protein>
    <submittedName>
        <fullName evidence="2">Glycine--tRNA ligase beta subunit</fullName>
    </submittedName>
</protein>
<dbReference type="GO" id="GO:0016874">
    <property type="term" value="F:ligase activity"/>
    <property type="evidence" value="ECO:0007669"/>
    <property type="project" value="UniProtKB-KW"/>
</dbReference>